<sequence>MLHNAITLPYSFEGDTFYINSMRPPPTTIYWDHGPMRFCFELKRNDPPPPSSQSQGWQLTFPHNQHIHPQMQQQTQQHPVGQFPLQHQQMNSQFNQQQDGSCMQPILVPAGSLHHAYIPIQQQHYYPYLHQGPPNNDSHMMGAPSHVAQGNQNQELHNLESFDENNVLVYTSYKAQSRNVVFSIHSLN</sequence>
<protein>
    <submittedName>
        <fullName evidence="1">Uncharacterized protein</fullName>
    </submittedName>
</protein>
<dbReference type="Proteomes" id="UP000008068">
    <property type="component" value="Unassembled WGS sequence"/>
</dbReference>
<keyword evidence="2" id="KW-1185">Reference proteome</keyword>
<organism evidence="2">
    <name type="scientific">Caenorhabditis brenneri</name>
    <name type="common">Nematode worm</name>
    <dbReference type="NCBI Taxonomy" id="135651"/>
    <lineage>
        <taxon>Eukaryota</taxon>
        <taxon>Metazoa</taxon>
        <taxon>Ecdysozoa</taxon>
        <taxon>Nematoda</taxon>
        <taxon>Chromadorea</taxon>
        <taxon>Rhabditida</taxon>
        <taxon>Rhabditina</taxon>
        <taxon>Rhabditomorpha</taxon>
        <taxon>Rhabditoidea</taxon>
        <taxon>Rhabditidae</taxon>
        <taxon>Peloderinae</taxon>
        <taxon>Caenorhabditis</taxon>
    </lineage>
</organism>
<proteinExistence type="predicted"/>
<evidence type="ECO:0000313" key="2">
    <source>
        <dbReference type="Proteomes" id="UP000008068"/>
    </source>
</evidence>
<dbReference type="AlphaFoldDB" id="G0PHH6"/>
<dbReference type="EMBL" id="GL380481">
    <property type="protein sequence ID" value="EGT56449.1"/>
    <property type="molecule type" value="Genomic_DNA"/>
</dbReference>
<accession>G0PHH6</accession>
<name>G0PHH6_CAEBE</name>
<dbReference type="InParanoid" id="G0PHH6"/>
<reference evidence="2" key="1">
    <citation type="submission" date="2011-07" db="EMBL/GenBank/DDBJ databases">
        <authorList>
            <consortium name="Caenorhabditis brenneri Sequencing and Analysis Consortium"/>
            <person name="Wilson R.K."/>
        </authorList>
    </citation>
    <scope>NUCLEOTIDE SEQUENCE [LARGE SCALE GENOMIC DNA]</scope>
    <source>
        <strain evidence="2">PB2801</strain>
    </source>
</reference>
<dbReference type="HOGENOM" id="CLU_1442274_0_0_1"/>
<gene>
    <name evidence="1" type="ORF">CAEBREN_11006</name>
</gene>
<evidence type="ECO:0000313" key="1">
    <source>
        <dbReference type="EMBL" id="EGT56449.1"/>
    </source>
</evidence>